<dbReference type="InterPro" id="IPR051537">
    <property type="entry name" value="DNA_Adenine_Mtase"/>
</dbReference>
<evidence type="ECO:0000259" key="8">
    <source>
        <dbReference type="Pfam" id="PF02384"/>
    </source>
</evidence>
<keyword evidence="5" id="KW-0949">S-adenosyl-L-methionine</keyword>
<dbReference type="Proteomes" id="UP000001741">
    <property type="component" value="Chromosome"/>
</dbReference>
<dbReference type="PANTHER" id="PTHR42933">
    <property type="entry name" value="SLR6095 PROTEIN"/>
    <property type="match status" value="1"/>
</dbReference>
<proteinExistence type="inferred from homology"/>
<dbReference type="InterPro" id="IPR003356">
    <property type="entry name" value="DNA_methylase_A-5"/>
</dbReference>
<feature type="domain" description="N6 adenine-specific DNA methyltransferase N-terminal" evidence="9">
    <location>
        <begin position="16"/>
        <end position="145"/>
    </location>
</feature>
<evidence type="ECO:0000259" key="9">
    <source>
        <dbReference type="Pfam" id="PF12161"/>
    </source>
</evidence>
<keyword evidence="6" id="KW-0680">Restriction system</keyword>
<protein>
    <recommendedName>
        <fullName evidence="2">site-specific DNA-methyltransferase (adenine-specific)</fullName>
        <ecNumber evidence="2">2.1.1.72</ecNumber>
    </recommendedName>
</protein>
<dbReference type="AlphaFoldDB" id="B0VN97"/>
<dbReference type="KEGG" id="abm:ABSDF3415"/>
<evidence type="ECO:0000256" key="2">
    <source>
        <dbReference type="ARBA" id="ARBA00011900"/>
    </source>
</evidence>
<feature type="domain" description="DNA methylase adenine-specific" evidence="8">
    <location>
        <begin position="160"/>
        <end position="470"/>
    </location>
</feature>
<dbReference type="InterPro" id="IPR029063">
    <property type="entry name" value="SAM-dependent_MTases_sf"/>
</dbReference>
<dbReference type="GO" id="GO:0032259">
    <property type="term" value="P:methylation"/>
    <property type="evidence" value="ECO:0007669"/>
    <property type="project" value="UniProtKB-KW"/>
</dbReference>
<dbReference type="GO" id="GO:0008170">
    <property type="term" value="F:N-methyltransferase activity"/>
    <property type="evidence" value="ECO:0007669"/>
    <property type="project" value="InterPro"/>
</dbReference>
<organism evidence="10 11">
    <name type="scientific">Acinetobacter baumannii (strain SDF)</name>
    <dbReference type="NCBI Taxonomy" id="509170"/>
    <lineage>
        <taxon>Bacteria</taxon>
        <taxon>Pseudomonadati</taxon>
        <taxon>Pseudomonadota</taxon>
        <taxon>Gammaproteobacteria</taxon>
        <taxon>Moraxellales</taxon>
        <taxon>Moraxellaceae</taxon>
        <taxon>Acinetobacter</taxon>
        <taxon>Acinetobacter calcoaceticus/baumannii complex</taxon>
    </lineage>
</organism>
<dbReference type="HOGENOM" id="CLU_012122_0_0_6"/>
<dbReference type="EMBL" id="CU468230">
    <property type="protein sequence ID" value="CAP02683.1"/>
    <property type="molecule type" value="Genomic_DNA"/>
</dbReference>
<accession>B0VN97</accession>
<name>B0VN97_ACIBS</name>
<dbReference type="PANTHER" id="PTHR42933:SF3">
    <property type="entry name" value="TYPE I RESTRICTION ENZYME MJAVIII METHYLASE SUBUNIT"/>
    <property type="match status" value="1"/>
</dbReference>
<evidence type="ECO:0000256" key="5">
    <source>
        <dbReference type="ARBA" id="ARBA00022691"/>
    </source>
</evidence>
<dbReference type="Gene3D" id="3.40.50.150">
    <property type="entry name" value="Vaccinia Virus protein VP39"/>
    <property type="match status" value="1"/>
</dbReference>
<gene>
    <name evidence="10" type="ordered locus">ABSDF3415</name>
</gene>
<comment type="similarity">
    <text evidence="1">Belongs to the N(4)/N(6)-methyltransferase family.</text>
</comment>
<dbReference type="EC" id="2.1.1.72" evidence="2"/>
<keyword evidence="3 10" id="KW-0489">Methyltransferase</keyword>
<dbReference type="GO" id="GO:0009007">
    <property type="term" value="F:site-specific DNA-methyltransferase (adenine-specific) activity"/>
    <property type="evidence" value="ECO:0007669"/>
    <property type="project" value="UniProtKB-EC"/>
</dbReference>
<dbReference type="InterPro" id="IPR022749">
    <property type="entry name" value="D12N6_MeTrfase_N"/>
</dbReference>
<dbReference type="SUPFAM" id="SSF53335">
    <property type="entry name" value="S-adenosyl-L-methionine-dependent methyltransferases"/>
    <property type="match status" value="1"/>
</dbReference>
<evidence type="ECO:0000256" key="1">
    <source>
        <dbReference type="ARBA" id="ARBA00006594"/>
    </source>
</evidence>
<sequence>MKNKMASAPNNTESTLASFIWNNANDLWGDFPHTEFGKIILPFTVLRRLECVLEPTKDAVLNTYEQFKDQGMALDDILTNVSGNPFYNKSTYNLSNLGGTKTKANFEDYIANSSENVRVIFEQFDFNTTINKLAKANLLLRICNNFAAIDLHPNVVPDRTMSNVYEHLIAKFGAEVGTGSEDFMTPRDIVHLAATLLLEPDNELFEQKNGLIRTIYDQTCGTSGFLTDMMNYVDGFKDRYKVAPVLVPHGQELQPETHAVALGSMLLKKLESDPSRDLSQNIKLGSTLSNDLFAGQRFHYQCSNPPFGMSWAKDANAVQLEHKEKGLNGRFGAGLPKASDGSMLFLQNLISKLELPENGGGRGAIVLSGSPLFNGGAGSGESEIRRFILENDYLEAIVALPTDIFFRTGIGTYIWLISNRKPEQRKGKVQLIDATGMGSSMRKNEGNKRKFIDQNSIDEISRIYADFEESSVSKIFDYTDFGYRRVKVLRPLRIDLQFDAEKLESFKASKEFGKLSDSDQNTVSAYIEQQFGDSKDYAWFENTFLKNLPLSKVSKGLKNALIAAFGVQNPDAEAVEINGEVQMDSELTDYENIPLNQDIAAYMAKEVLPHAPDAVIDTSYTDSKDGQVGVVGYEINFNRYFYVFEQPRHPNEIMAEIKALSAEVAQLLGEI</sequence>
<dbReference type="BioCyc" id="ABAU509170:GCL9-2826-MONOMER"/>
<keyword evidence="4 10" id="KW-0808">Transferase</keyword>
<evidence type="ECO:0000256" key="6">
    <source>
        <dbReference type="ARBA" id="ARBA00022747"/>
    </source>
</evidence>
<evidence type="ECO:0000256" key="7">
    <source>
        <dbReference type="ARBA" id="ARBA00047942"/>
    </source>
</evidence>
<comment type="catalytic activity">
    <reaction evidence="7">
        <text>a 2'-deoxyadenosine in DNA + S-adenosyl-L-methionine = an N(6)-methyl-2'-deoxyadenosine in DNA + S-adenosyl-L-homocysteine + H(+)</text>
        <dbReference type="Rhea" id="RHEA:15197"/>
        <dbReference type="Rhea" id="RHEA-COMP:12418"/>
        <dbReference type="Rhea" id="RHEA-COMP:12419"/>
        <dbReference type="ChEBI" id="CHEBI:15378"/>
        <dbReference type="ChEBI" id="CHEBI:57856"/>
        <dbReference type="ChEBI" id="CHEBI:59789"/>
        <dbReference type="ChEBI" id="CHEBI:90615"/>
        <dbReference type="ChEBI" id="CHEBI:90616"/>
        <dbReference type="EC" id="2.1.1.72"/>
    </reaction>
</comment>
<dbReference type="GO" id="GO:0009307">
    <property type="term" value="P:DNA restriction-modification system"/>
    <property type="evidence" value="ECO:0007669"/>
    <property type="project" value="UniProtKB-KW"/>
</dbReference>
<evidence type="ECO:0000313" key="10">
    <source>
        <dbReference type="EMBL" id="CAP02683.1"/>
    </source>
</evidence>
<reference evidence="10 11" key="1">
    <citation type="journal article" date="2008" name="PLoS ONE">
        <title>Comparative analysis of Acinetobacters: three genomes for three lifestyles.</title>
        <authorList>
            <person name="Vallenet D."/>
            <person name="Nordmann P."/>
            <person name="Barbe V."/>
            <person name="Poirel L."/>
            <person name="Mangenot S."/>
            <person name="Bataille E."/>
            <person name="Dossat C."/>
            <person name="Gas S."/>
            <person name="Kreimeyer A."/>
            <person name="Lenoble P."/>
            <person name="Oztas S."/>
            <person name="Poulain J."/>
            <person name="Segurens B."/>
            <person name="Robert C."/>
            <person name="Abergel C."/>
            <person name="Claverie J.M."/>
            <person name="Raoult D."/>
            <person name="Medigue C."/>
            <person name="Weissenbach J."/>
            <person name="Cruveiller S."/>
        </authorList>
    </citation>
    <scope>NUCLEOTIDE SEQUENCE [LARGE SCALE GENOMIC DNA]</scope>
    <source>
        <strain evidence="10 11">SDF</strain>
    </source>
</reference>
<evidence type="ECO:0000313" key="11">
    <source>
        <dbReference type="Proteomes" id="UP000001741"/>
    </source>
</evidence>
<evidence type="ECO:0000256" key="3">
    <source>
        <dbReference type="ARBA" id="ARBA00022603"/>
    </source>
</evidence>
<dbReference type="Pfam" id="PF12161">
    <property type="entry name" value="HsdM_N"/>
    <property type="match status" value="1"/>
</dbReference>
<dbReference type="REBASE" id="17219">
    <property type="entry name" value="M.AbaSORF3415P"/>
</dbReference>
<evidence type="ECO:0000256" key="4">
    <source>
        <dbReference type="ARBA" id="ARBA00022679"/>
    </source>
</evidence>
<dbReference type="Pfam" id="PF02384">
    <property type="entry name" value="N6_Mtase"/>
    <property type="match status" value="1"/>
</dbReference>
<dbReference type="GO" id="GO:0003677">
    <property type="term" value="F:DNA binding"/>
    <property type="evidence" value="ECO:0007669"/>
    <property type="project" value="InterPro"/>
</dbReference>